<evidence type="ECO:0000259" key="2">
    <source>
        <dbReference type="Pfam" id="PF00485"/>
    </source>
</evidence>
<feature type="compositionally biased region" description="Polar residues" evidence="1">
    <location>
        <begin position="251"/>
        <end position="269"/>
    </location>
</feature>
<evidence type="ECO:0000313" key="3">
    <source>
        <dbReference type="EMBL" id="KAE8242289.1"/>
    </source>
</evidence>
<dbReference type="PANTHER" id="PTHR10285">
    <property type="entry name" value="URIDINE KINASE"/>
    <property type="match status" value="1"/>
</dbReference>
<dbReference type="Proteomes" id="UP000077684">
    <property type="component" value="Unassembled WGS sequence"/>
</dbReference>
<feature type="region of interest" description="Disordered" evidence="1">
    <location>
        <begin position="242"/>
        <end position="325"/>
    </location>
</feature>
<accession>A0A8X7MMM3</accession>
<proteinExistence type="predicted"/>
<gene>
    <name evidence="3" type="ORF">A4X06_0g7047</name>
</gene>
<reference evidence="3" key="1">
    <citation type="submission" date="2016-04" db="EMBL/GenBank/DDBJ databases">
        <authorList>
            <person name="Nguyen H.D."/>
            <person name="Samba Siva P."/>
            <person name="Cullis J."/>
            <person name="Levesque C.A."/>
            <person name="Hambleton S."/>
        </authorList>
    </citation>
    <scope>NUCLEOTIDE SEQUENCE</scope>
    <source>
        <strain evidence="3">DAOMC 236426</strain>
    </source>
</reference>
<evidence type="ECO:0000256" key="1">
    <source>
        <dbReference type="SAM" id="MobiDB-lite"/>
    </source>
</evidence>
<dbReference type="Pfam" id="PF00485">
    <property type="entry name" value="PRK"/>
    <property type="match status" value="1"/>
</dbReference>
<name>A0A8X7MMM3_9BASI</name>
<dbReference type="SUPFAM" id="SSF52540">
    <property type="entry name" value="P-loop containing nucleoside triphosphate hydrolases"/>
    <property type="match status" value="1"/>
</dbReference>
<feature type="domain" description="Phosphoribulokinase/uridine kinase" evidence="2">
    <location>
        <begin position="27"/>
        <end position="202"/>
    </location>
</feature>
<dbReference type="CDD" id="cd02024">
    <property type="entry name" value="NRK1"/>
    <property type="match status" value="1"/>
</dbReference>
<dbReference type="Gene3D" id="3.40.50.300">
    <property type="entry name" value="P-loop containing nucleotide triphosphate hydrolases"/>
    <property type="match status" value="1"/>
</dbReference>
<dbReference type="InterPro" id="IPR027417">
    <property type="entry name" value="P-loop_NTPase"/>
</dbReference>
<reference evidence="3" key="2">
    <citation type="journal article" date="2019" name="IMA Fungus">
        <title>Genome sequencing and comparison of five Tilletia species to identify candidate genes for the detection of regulated species infecting wheat.</title>
        <authorList>
            <person name="Nguyen H.D.T."/>
            <person name="Sultana T."/>
            <person name="Kesanakurti P."/>
            <person name="Hambleton S."/>
        </authorList>
    </citation>
    <scope>NUCLEOTIDE SEQUENCE</scope>
    <source>
        <strain evidence="3">DAOMC 236426</strain>
    </source>
</reference>
<dbReference type="AlphaFoldDB" id="A0A8X7MMM3"/>
<evidence type="ECO:0000313" key="4">
    <source>
        <dbReference type="Proteomes" id="UP000077684"/>
    </source>
</evidence>
<protein>
    <recommendedName>
        <fullName evidence="2">Phosphoribulokinase/uridine kinase domain-containing protein</fullName>
    </recommendedName>
</protein>
<comment type="caution">
    <text evidence="3">The sequence shown here is derived from an EMBL/GenBank/DDBJ whole genome shotgun (WGS) entry which is preliminary data.</text>
</comment>
<sequence>MSTAAAAAPAAAGLAGAGQTRPRVLFVGLGGGSCSGKTTLAKHLLRILRSAGDTKSFILHQDDFAPKEEDLPLAWNGDQQVRDWDTPHGSIDFGKMHRVLQHIRTHASTPPEFSSHDKLNVLPDVSIPDDLISRWADRLRQAINHKRAGTTSADNRDDQQHFVVVLVDGFLAYFDPRVRSELDLRFFTRCSRDVMKSRRAQRSYITAEENLWQDPPGYYDNIVWPAYVLAHQGMFEHGDVERGALRPPLTPSSAQNDRSTRVPNGSASQQEEEEEKDPTYKAAVAKEGPAGGPVRGLVILDERQEEDGSRKLPAAAGENEDKETAVPMAEMVERACGEIVKTLEAEAEAEADASSGSRR</sequence>
<dbReference type="GO" id="GO:0016301">
    <property type="term" value="F:kinase activity"/>
    <property type="evidence" value="ECO:0007669"/>
    <property type="project" value="InterPro"/>
</dbReference>
<dbReference type="InterPro" id="IPR006083">
    <property type="entry name" value="PRK/URK"/>
</dbReference>
<dbReference type="EMBL" id="LWDE02001139">
    <property type="protein sequence ID" value="KAE8242289.1"/>
    <property type="molecule type" value="Genomic_DNA"/>
</dbReference>
<dbReference type="GO" id="GO:0005524">
    <property type="term" value="F:ATP binding"/>
    <property type="evidence" value="ECO:0007669"/>
    <property type="project" value="InterPro"/>
</dbReference>
<organism evidence="3 4">
    <name type="scientific">Tilletia controversa</name>
    <name type="common">dwarf bunt fungus</name>
    <dbReference type="NCBI Taxonomy" id="13291"/>
    <lineage>
        <taxon>Eukaryota</taxon>
        <taxon>Fungi</taxon>
        <taxon>Dikarya</taxon>
        <taxon>Basidiomycota</taxon>
        <taxon>Ustilaginomycotina</taxon>
        <taxon>Exobasidiomycetes</taxon>
        <taxon>Tilletiales</taxon>
        <taxon>Tilletiaceae</taxon>
        <taxon>Tilletia</taxon>
    </lineage>
</organism>
<keyword evidence="4" id="KW-1185">Reference proteome</keyword>
<feature type="compositionally biased region" description="Basic and acidic residues" evidence="1">
    <location>
        <begin position="300"/>
        <end position="310"/>
    </location>
</feature>